<keyword evidence="5" id="KW-0862">Zinc</keyword>
<dbReference type="GO" id="GO:0016020">
    <property type="term" value="C:membrane"/>
    <property type="evidence" value="ECO:0007669"/>
    <property type="project" value="UniProtKB-SubCell"/>
</dbReference>
<keyword evidence="11" id="KW-1185">Reference proteome</keyword>
<evidence type="ECO:0000259" key="9">
    <source>
        <dbReference type="SMART" id="SM00744"/>
    </source>
</evidence>
<evidence type="ECO:0000256" key="4">
    <source>
        <dbReference type="ARBA" id="ARBA00022771"/>
    </source>
</evidence>
<dbReference type="GO" id="GO:0008270">
    <property type="term" value="F:zinc ion binding"/>
    <property type="evidence" value="ECO:0007669"/>
    <property type="project" value="UniProtKB-KW"/>
</dbReference>
<feature type="domain" description="RING-CH-type" evidence="9">
    <location>
        <begin position="36"/>
        <end position="88"/>
    </location>
</feature>
<keyword evidence="6" id="KW-1133">Transmembrane helix</keyword>
<evidence type="ECO:0000256" key="7">
    <source>
        <dbReference type="ARBA" id="ARBA00023136"/>
    </source>
</evidence>
<protein>
    <submittedName>
        <fullName evidence="10">RING finger domain-containing protein</fullName>
    </submittedName>
</protein>
<name>A0A9P8N9D1_9HYPO</name>
<evidence type="ECO:0000256" key="3">
    <source>
        <dbReference type="ARBA" id="ARBA00022723"/>
    </source>
</evidence>
<evidence type="ECO:0000256" key="2">
    <source>
        <dbReference type="ARBA" id="ARBA00022692"/>
    </source>
</evidence>
<dbReference type="OrthoDB" id="5817083at2759"/>
<evidence type="ECO:0000313" key="10">
    <source>
        <dbReference type="EMBL" id="KAH0968396.1"/>
    </source>
</evidence>
<evidence type="ECO:0000256" key="1">
    <source>
        <dbReference type="ARBA" id="ARBA00004141"/>
    </source>
</evidence>
<dbReference type="InterPro" id="IPR011016">
    <property type="entry name" value="Znf_RING-CH"/>
</dbReference>
<reference evidence="10" key="1">
    <citation type="submission" date="2021-09" db="EMBL/GenBank/DDBJ databases">
        <title>A high-quality genome of the endoparasitic fungus Hirsutella rhossiliensis with a comparison of Hirsutella genomes reveals transposable elements contributing to genome size variation.</title>
        <authorList>
            <person name="Lin R."/>
            <person name="Jiao Y."/>
            <person name="Sun X."/>
            <person name="Ling J."/>
            <person name="Xie B."/>
            <person name="Cheng X."/>
        </authorList>
    </citation>
    <scope>NUCLEOTIDE SEQUENCE</scope>
    <source>
        <strain evidence="10">HR02</strain>
    </source>
</reference>
<dbReference type="GeneID" id="68350167"/>
<evidence type="ECO:0000313" key="11">
    <source>
        <dbReference type="Proteomes" id="UP000824596"/>
    </source>
</evidence>
<sequence length="490" mass="53658">MEGHSTPDDDGLASPTLPPAAPDAIAAPRPVDAPRRCFICLTDQDPSDPPGSWVDPCPCTLEAHQDCMLSWVTDCERSNKPLFCPVCKSKIELEGHWDLVVAAEDAIHRRFTRVSPFVLFTGVSMGVQFSLQLYGALALWTFAGKDSLLRFLLGPDLVIDASRAGSVGFVKDRIWRALAMMNVAPALLFGRLLPSLSNKVYLPAASLYGMYHIMHEDDFVSWPPSPRLAIAVFPYVRSMYYNLWREFVLPHEVKLNRQLVGLPPVEERPNAGQQMADNQDDVDQPGGHDVHHIEIVHEEGEAHGHMEGEIMVELQIGEVERDEDGIPVDQELIEMAQIVEHPEPEADAHDGPAAPVAPPNQGNNADEGGQGHEAPQAPPRRLGIGAILSNVSNAIVGALILPGISLAMGEALRLALPKAWTKASRHGTVGRPGLLQQQWGRSLIGGCLYVVLKDTVRVYTKSRRVAALGNRRVKNVDRRRRGRSDDAPTG</sequence>
<dbReference type="Gene3D" id="3.30.40.10">
    <property type="entry name" value="Zinc/RING finger domain, C3HC4 (zinc finger)"/>
    <property type="match status" value="1"/>
</dbReference>
<feature type="region of interest" description="Disordered" evidence="8">
    <location>
        <begin position="344"/>
        <end position="380"/>
    </location>
</feature>
<keyword evidence="4" id="KW-0863">Zinc-finger</keyword>
<keyword evidence="7" id="KW-0472">Membrane</keyword>
<comment type="caution">
    <text evidence="10">The sequence shown here is derived from an EMBL/GenBank/DDBJ whole genome shotgun (WGS) entry which is preliminary data.</text>
</comment>
<keyword evidence="2" id="KW-0812">Transmembrane</keyword>
<dbReference type="RefSeq" id="XP_044725909.1">
    <property type="nucleotide sequence ID" value="XM_044859509.1"/>
</dbReference>
<gene>
    <name evidence="10" type="ORF">HRG_01038</name>
</gene>
<dbReference type="Proteomes" id="UP000824596">
    <property type="component" value="Unassembled WGS sequence"/>
</dbReference>
<evidence type="ECO:0000256" key="8">
    <source>
        <dbReference type="SAM" id="MobiDB-lite"/>
    </source>
</evidence>
<evidence type="ECO:0000256" key="5">
    <source>
        <dbReference type="ARBA" id="ARBA00022833"/>
    </source>
</evidence>
<comment type="subcellular location">
    <subcellularLocation>
        <location evidence="1">Membrane</location>
        <topology evidence="1">Multi-pass membrane protein</topology>
    </subcellularLocation>
</comment>
<dbReference type="PANTHER" id="PTHR46283">
    <property type="entry name" value="E3 UBIQUITIN-PROTEIN LIGASE MARCH5"/>
    <property type="match status" value="1"/>
</dbReference>
<dbReference type="SMART" id="SM00744">
    <property type="entry name" value="RINGv"/>
    <property type="match status" value="1"/>
</dbReference>
<dbReference type="EMBL" id="JAIZPD010000001">
    <property type="protein sequence ID" value="KAH0968396.1"/>
    <property type="molecule type" value="Genomic_DNA"/>
</dbReference>
<accession>A0A9P8N9D1</accession>
<dbReference type="InterPro" id="IPR013083">
    <property type="entry name" value="Znf_RING/FYVE/PHD"/>
</dbReference>
<dbReference type="AlphaFoldDB" id="A0A9P8N9D1"/>
<feature type="region of interest" description="Disordered" evidence="8">
    <location>
        <begin position="264"/>
        <end position="288"/>
    </location>
</feature>
<dbReference type="SUPFAM" id="SSF57850">
    <property type="entry name" value="RING/U-box"/>
    <property type="match status" value="1"/>
</dbReference>
<feature type="region of interest" description="Disordered" evidence="8">
    <location>
        <begin position="1"/>
        <end position="26"/>
    </location>
</feature>
<organism evidence="10 11">
    <name type="scientific">Hirsutella rhossiliensis</name>
    <dbReference type="NCBI Taxonomy" id="111463"/>
    <lineage>
        <taxon>Eukaryota</taxon>
        <taxon>Fungi</taxon>
        <taxon>Dikarya</taxon>
        <taxon>Ascomycota</taxon>
        <taxon>Pezizomycotina</taxon>
        <taxon>Sordariomycetes</taxon>
        <taxon>Hypocreomycetidae</taxon>
        <taxon>Hypocreales</taxon>
        <taxon>Ophiocordycipitaceae</taxon>
        <taxon>Hirsutella</taxon>
    </lineage>
</organism>
<evidence type="ECO:0000256" key="6">
    <source>
        <dbReference type="ARBA" id="ARBA00022989"/>
    </source>
</evidence>
<proteinExistence type="predicted"/>
<keyword evidence="3" id="KW-0479">Metal-binding</keyword>